<dbReference type="GO" id="GO:0016747">
    <property type="term" value="F:acyltransferase activity, transferring groups other than amino-acyl groups"/>
    <property type="evidence" value="ECO:0007669"/>
    <property type="project" value="InterPro"/>
</dbReference>
<feature type="transmembrane region" description="Helical" evidence="1">
    <location>
        <begin position="338"/>
        <end position="357"/>
    </location>
</feature>
<keyword evidence="4" id="KW-1185">Reference proteome</keyword>
<feature type="transmembrane region" description="Helical" evidence="1">
    <location>
        <begin position="97"/>
        <end position="115"/>
    </location>
</feature>
<gene>
    <name evidence="3" type="ORF">H2LOC_002900</name>
</gene>
<feature type="transmembrane region" description="Helical" evidence="1">
    <location>
        <begin position="55"/>
        <end position="77"/>
    </location>
</feature>
<dbReference type="GO" id="GO:0000271">
    <property type="term" value="P:polysaccharide biosynthetic process"/>
    <property type="evidence" value="ECO:0007669"/>
    <property type="project" value="TreeGrafter"/>
</dbReference>
<dbReference type="RefSeq" id="WP_136495014.1">
    <property type="nucleotide sequence ID" value="NZ_CP046052.1"/>
</dbReference>
<dbReference type="PANTHER" id="PTHR23028:SF53">
    <property type="entry name" value="ACYL_TRANSF_3 DOMAIN-CONTAINING PROTEIN"/>
    <property type="match status" value="1"/>
</dbReference>
<dbReference type="AlphaFoldDB" id="A0A6B8KDT5"/>
<feature type="transmembrane region" description="Helical" evidence="1">
    <location>
        <begin position="159"/>
        <end position="179"/>
    </location>
</feature>
<dbReference type="OrthoDB" id="9796461at2"/>
<dbReference type="Proteomes" id="UP000309061">
    <property type="component" value="Chromosome"/>
</dbReference>
<keyword evidence="1" id="KW-0812">Transmembrane</keyword>
<proteinExistence type="predicted"/>
<dbReference type="InterPro" id="IPR002656">
    <property type="entry name" value="Acyl_transf_3_dom"/>
</dbReference>
<keyword evidence="3" id="KW-0808">Transferase</keyword>
<dbReference type="Pfam" id="PF01757">
    <property type="entry name" value="Acyl_transf_3"/>
    <property type="match status" value="1"/>
</dbReference>
<evidence type="ECO:0000259" key="2">
    <source>
        <dbReference type="Pfam" id="PF01757"/>
    </source>
</evidence>
<dbReference type="PANTHER" id="PTHR23028">
    <property type="entry name" value="ACETYLTRANSFERASE"/>
    <property type="match status" value="1"/>
</dbReference>
<evidence type="ECO:0000313" key="3">
    <source>
        <dbReference type="EMBL" id="QGM44718.1"/>
    </source>
</evidence>
<sequence length="385" mass="43211">MPFILSQMLEAYRWIGALVVLCVHATNTFVSLADIMSAPHAPQVYVWWFFMSFELGHQLVLGFFVMSGYLVGGAVLANLAKGKDFLREYFIHRFARIYIVIVPALVLTFVADTIGRNLPVPVFYDLPLFRGHFGADIFVANIFNLQEIVSIFYGTNSPLWSLACEFWYYICFPLLLLPLARNYPTALRYGGFAIGLTIFLYFAFASPWFRFGFVIWVVGALASLPKRPLIASRWFALGLYFAALVPIRLLVRGPLLASHPWLQDIADLAGSIALANLMLTVRHSPDLGWNLLRPHFHRTLADFSFSLYSIHMPLLILWRAVADSVMGPEWAKQLASPAHWGLLGVVVSSVVVTAYGFSRLTEAHTGAARRRLSEILPRLALARAA</sequence>
<dbReference type="GO" id="GO:0016020">
    <property type="term" value="C:membrane"/>
    <property type="evidence" value="ECO:0007669"/>
    <property type="project" value="TreeGrafter"/>
</dbReference>
<feature type="domain" description="Acyltransferase 3" evidence="2">
    <location>
        <begin position="10"/>
        <end position="353"/>
    </location>
</feature>
<dbReference type="InterPro" id="IPR050879">
    <property type="entry name" value="Acyltransferase_3"/>
</dbReference>
<dbReference type="EMBL" id="CP046052">
    <property type="protein sequence ID" value="QGM44718.1"/>
    <property type="molecule type" value="Genomic_DNA"/>
</dbReference>
<evidence type="ECO:0000313" key="4">
    <source>
        <dbReference type="Proteomes" id="UP000309061"/>
    </source>
</evidence>
<feature type="transmembrane region" description="Helical" evidence="1">
    <location>
        <begin position="12"/>
        <end position="35"/>
    </location>
</feature>
<keyword evidence="1" id="KW-1133">Transmembrane helix</keyword>
<keyword evidence="1" id="KW-0472">Membrane</keyword>
<dbReference type="KEGG" id="mhey:H2LOC_002900"/>
<evidence type="ECO:0000256" key="1">
    <source>
        <dbReference type="SAM" id="Phobius"/>
    </source>
</evidence>
<name>A0A6B8KDT5_9HYPH</name>
<accession>A0A6B8KDT5</accession>
<organism evidence="3 4">
    <name type="scientific">Methylocystis heyeri</name>
    <dbReference type="NCBI Taxonomy" id="391905"/>
    <lineage>
        <taxon>Bacteria</taxon>
        <taxon>Pseudomonadati</taxon>
        <taxon>Pseudomonadota</taxon>
        <taxon>Alphaproteobacteria</taxon>
        <taxon>Hyphomicrobiales</taxon>
        <taxon>Methylocystaceae</taxon>
        <taxon>Methylocystis</taxon>
    </lineage>
</organism>
<reference evidence="3 4" key="1">
    <citation type="submission" date="2019-11" db="EMBL/GenBank/DDBJ databases">
        <title>The genome sequence of Methylocystis heyeri.</title>
        <authorList>
            <person name="Oshkin I.Y."/>
            <person name="Miroshnikov K."/>
            <person name="Dedysh S.N."/>
        </authorList>
    </citation>
    <scope>NUCLEOTIDE SEQUENCE [LARGE SCALE GENOMIC DNA]</scope>
    <source>
        <strain evidence="3 4">H2</strain>
    </source>
</reference>
<keyword evidence="3" id="KW-0012">Acyltransferase</keyword>
<protein>
    <submittedName>
        <fullName evidence="3">Acyltransferase family protein</fullName>
    </submittedName>
</protein>
<feature type="transmembrane region" description="Helical" evidence="1">
    <location>
        <begin position="300"/>
        <end position="318"/>
    </location>
</feature>
<feature type="transmembrane region" description="Helical" evidence="1">
    <location>
        <begin position="231"/>
        <end position="249"/>
    </location>
</feature>
<feature type="transmembrane region" description="Helical" evidence="1">
    <location>
        <begin position="186"/>
        <end position="202"/>
    </location>
</feature>